<feature type="region of interest" description="Disordered" evidence="1">
    <location>
        <begin position="129"/>
        <end position="151"/>
    </location>
</feature>
<dbReference type="KEGG" id="xak:KIMC2_18990"/>
<evidence type="ECO:0000256" key="1">
    <source>
        <dbReference type="SAM" id="MobiDB-lite"/>
    </source>
</evidence>
<name>A0AAU9CTN7_9LACO</name>
<accession>A0AAU9CTN7</accession>
<dbReference type="AlphaFoldDB" id="A0AAU9CTN7"/>
<organism evidence="2 3">
    <name type="scientific">Xylocopilactobacillus apis</name>
    <dbReference type="NCBI Taxonomy" id="2932183"/>
    <lineage>
        <taxon>Bacteria</taxon>
        <taxon>Bacillati</taxon>
        <taxon>Bacillota</taxon>
        <taxon>Bacilli</taxon>
        <taxon>Lactobacillales</taxon>
        <taxon>Lactobacillaceae</taxon>
        <taxon>Xylocopilactobacillus</taxon>
    </lineage>
</organism>
<reference evidence="2 3" key="1">
    <citation type="journal article" date="2023" name="Microbiol. Spectr.">
        <title>Symbiosis of Carpenter Bees with Uncharacterized Lactic Acid Bacteria Showing NAD Auxotrophy.</title>
        <authorList>
            <person name="Kawasaki S."/>
            <person name="Ozawa K."/>
            <person name="Mori T."/>
            <person name="Yamamoto A."/>
            <person name="Ito M."/>
            <person name="Ohkuma M."/>
            <person name="Sakamoto M."/>
            <person name="Matsutani M."/>
        </authorList>
    </citation>
    <scope>NUCLEOTIDE SEQUENCE [LARGE SCALE GENOMIC DNA]</scope>
    <source>
        <strain evidence="2 3">KimC2</strain>
    </source>
</reference>
<dbReference type="EMBL" id="AP026801">
    <property type="protein sequence ID" value="BDR57337.1"/>
    <property type="molecule type" value="Genomic_DNA"/>
</dbReference>
<gene>
    <name evidence="2" type="ORF">KIMC2_18990</name>
</gene>
<dbReference type="Proteomes" id="UP001321804">
    <property type="component" value="Chromosome"/>
</dbReference>
<evidence type="ECO:0000313" key="2">
    <source>
        <dbReference type="EMBL" id="BDR57337.1"/>
    </source>
</evidence>
<dbReference type="RefSeq" id="WP_317696350.1">
    <property type="nucleotide sequence ID" value="NZ_AP026801.1"/>
</dbReference>
<feature type="compositionally biased region" description="Basic and acidic residues" evidence="1">
    <location>
        <begin position="142"/>
        <end position="151"/>
    </location>
</feature>
<keyword evidence="3" id="KW-1185">Reference proteome</keyword>
<proteinExistence type="predicted"/>
<sequence length="151" mass="16888">MNSIKRLLTITGAMITITGATSIEAAINPNKVQAAAVESHHPLILHERDKTFIIERSEKLSKDKPAMGVLIPQHAKPGDTINIHDNHNVEIAVFKLNNPAREHIFVVSPKFHESQVYQIKINSDSQKVKAQKVKLPPLSNFTKEDESSKQR</sequence>
<evidence type="ECO:0000313" key="3">
    <source>
        <dbReference type="Proteomes" id="UP001321804"/>
    </source>
</evidence>
<protein>
    <submittedName>
        <fullName evidence="2">Uncharacterized protein</fullName>
    </submittedName>
</protein>